<protein>
    <submittedName>
        <fullName evidence="4">Hsp20/alpha crystallin family protein</fullName>
    </submittedName>
</protein>
<dbReference type="SUPFAM" id="SSF49764">
    <property type="entry name" value="HSP20-like chaperones"/>
    <property type="match status" value="1"/>
</dbReference>
<organism evidence="4 5">
    <name type="scientific">Gracilibacillus dipsosauri</name>
    <dbReference type="NCBI Taxonomy" id="178340"/>
    <lineage>
        <taxon>Bacteria</taxon>
        <taxon>Bacillati</taxon>
        <taxon>Bacillota</taxon>
        <taxon>Bacilli</taxon>
        <taxon>Bacillales</taxon>
        <taxon>Bacillaceae</taxon>
        <taxon>Gracilibacillus</taxon>
    </lineage>
</organism>
<dbReference type="PROSITE" id="PS01031">
    <property type="entry name" value="SHSP"/>
    <property type="match status" value="1"/>
</dbReference>
<dbReference type="InterPro" id="IPR008978">
    <property type="entry name" value="HSP20-like_chaperone"/>
</dbReference>
<evidence type="ECO:0000259" key="3">
    <source>
        <dbReference type="PROSITE" id="PS01031"/>
    </source>
</evidence>
<dbReference type="RefSeq" id="WP_054788026.1">
    <property type="nucleotide sequence ID" value="NZ_JAJUIE010000037.1"/>
</dbReference>
<dbReference type="EMBL" id="QGTD01000021">
    <property type="protein sequence ID" value="PWU66695.1"/>
    <property type="molecule type" value="Genomic_DNA"/>
</dbReference>
<accession>A0A317KTB7</accession>
<sequence length="143" mass="16983">MDPFQQMHEWKNNMDQFFGGNFWNEFEHIIKPPIPAINLYELDNELIGYISLPGMENSKQIEVYVDEYVLEIRGQLSPIKQSGKMHHQEILQGDFSRKIDLPFAVRKDRVSANLRNGLMCIHLHKKMDNTRKRKRVNIENEEE</sequence>
<evidence type="ECO:0000313" key="4">
    <source>
        <dbReference type="EMBL" id="PWU66695.1"/>
    </source>
</evidence>
<dbReference type="InterPro" id="IPR002068">
    <property type="entry name" value="A-crystallin/Hsp20_dom"/>
</dbReference>
<evidence type="ECO:0000256" key="1">
    <source>
        <dbReference type="PROSITE-ProRule" id="PRU00285"/>
    </source>
</evidence>
<dbReference type="InterPro" id="IPR031107">
    <property type="entry name" value="Small_HSP"/>
</dbReference>
<dbReference type="Gene3D" id="2.60.40.790">
    <property type="match status" value="1"/>
</dbReference>
<comment type="caution">
    <text evidence="4">The sequence shown here is derived from an EMBL/GenBank/DDBJ whole genome shotgun (WGS) entry which is preliminary data.</text>
</comment>
<name>A0A317KTB7_9BACI</name>
<proteinExistence type="inferred from homology"/>
<feature type="domain" description="SHSP" evidence="3">
    <location>
        <begin position="25"/>
        <end position="141"/>
    </location>
</feature>
<dbReference type="Pfam" id="PF00011">
    <property type="entry name" value="HSP20"/>
    <property type="match status" value="1"/>
</dbReference>
<dbReference type="PANTHER" id="PTHR11527">
    <property type="entry name" value="HEAT-SHOCK PROTEIN 20 FAMILY MEMBER"/>
    <property type="match status" value="1"/>
</dbReference>
<comment type="similarity">
    <text evidence="1 2">Belongs to the small heat shock protein (HSP20) family.</text>
</comment>
<reference evidence="4 5" key="1">
    <citation type="submission" date="2018-05" db="EMBL/GenBank/DDBJ databases">
        <title>Genomic analysis of Gracilibacillus dipsosauri DD1 reveals novel features of a salt-tolerant amylase.</title>
        <authorList>
            <person name="Deutch C.E."/>
            <person name="Yang S."/>
        </authorList>
    </citation>
    <scope>NUCLEOTIDE SEQUENCE [LARGE SCALE GENOMIC DNA]</scope>
    <source>
        <strain evidence="4 5">DD1</strain>
    </source>
</reference>
<evidence type="ECO:0000256" key="2">
    <source>
        <dbReference type="RuleBase" id="RU003616"/>
    </source>
</evidence>
<dbReference type="AlphaFoldDB" id="A0A317KTB7"/>
<gene>
    <name evidence="4" type="ORF">DLJ74_20020</name>
</gene>
<evidence type="ECO:0000313" key="5">
    <source>
        <dbReference type="Proteomes" id="UP000245624"/>
    </source>
</evidence>
<dbReference type="OrthoDB" id="1806521at2"/>
<keyword evidence="5" id="KW-1185">Reference proteome</keyword>
<dbReference type="CDD" id="cd06464">
    <property type="entry name" value="ACD_sHsps-like"/>
    <property type="match status" value="1"/>
</dbReference>
<dbReference type="Proteomes" id="UP000245624">
    <property type="component" value="Unassembled WGS sequence"/>
</dbReference>